<reference evidence="1 2" key="1">
    <citation type="journal article" date="2019" name="Commun. Biol.">
        <title>The bagworm genome reveals a unique fibroin gene that provides high tensile strength.</title>
        <authorList>
            <person name="Kono N."/>
            <person name="Nakamura H."/>
            <person name="Ohtoshi R."/>
            <person name="Tomita M."/>
            <person name="Numata K."/>
            <person name="Arakawa K."/>
        </authorList>
    </citation>
    <scope>NUCLEOTIDE SEQUENCE [LARGE SCALE GENOMIC DNA]</scope>
</reference>
<comment type="caution">
    <text evidence="1">The sequence shown here is derived from an EMBL/GenBank/DDBJ whole genome shotgun (WGS) entry which is preliminary data.</text>
</comment>
<gene>
    <name evidence="1" type="ORF">EVAR_51813_1</name>
</gene>
<keyword evidence="2" id="KW-1185">Reference proteome</keyword>
<organism evidence="1 2">
    <name type="scientific">Eumeta variegata</name>
    <name type="common">Bagworm moth</name>
    <name type="synonym">Eumeta japonica</name>
    <dbReference type="NCBI Taxonomy" id="151549"/>
    <lineage>
        <taxon>Eukaryota</taxon>
        <taxon>Metazoa</taxon>
        <taxon>Ecdysozoa</taxon>
        <taxon>Arthropoda</taxon>
        <taxon>Hexapoda</taxon>
        <taxon>Insecta</taxon>
        <taxon>Pterygota</taxon>
        <taxon>Neoptera</taxon>
        <taxon>Endopterygota</taxon>
        <taxon>Lepidoptera</taxon>
        <taxon>Glossata</taxon>
        <taxon>Ditrysia</taxon>
        <taxon>Tineoidea</taxon>
        <taxon>Psychidae</taxon>
        <taxon>Oiketicinae</taxon>
        <taxon>Eumeta</taxon>
    </lineage>
</organism>
<protein>
    <submittedName>
        <fullName evidence="1">Uncharacterized protein</fullName>
    </submittedName>
</protein>
<dbReference type="EMBL" id="BGZK01000990">
    <property type="protein sequence ID" value="GBP67756.1"/>
    <property type="molecule type" value="Genomic_DNA"/>
</dbReference>
<name>A0A4C1XUV2_EUMVA</name>
<dbReference type="Proteomes" id="UP000299102">
    <property type="component" value="Unassembled WGS sequence"/>
</dbReference>
<proteinExistence type="predicted"/>
<sequence>MTRGARRISADIVRCDLRTRSNCSRLRYPGRVNLSLAFFDIMRAIIYFCHGNERFRHYCIADLLHGVPVRMTATTPKNGSIQAVRCHSLTEFRREVTAFAVAYRSAS</sequence>
<evidence type="ECO:0000313" key="1">
    <source>
        <dbReference type="EMBL" id="GBP67756.1"/>
    </source>
</evidence>
<accession>A0A4C1XUV2</accession>
<dbReference type="AlphaFoldDB" id="A0A4C1XUV2"/>
<evidence type="ECO:0000313" key="2">
    <source>
        <dbReference type="Proteomes" id="UP000299102"/>
    </source>
</evidence>